<dbReference type="CDD" id="cd17033">
    <property type="entry name" value="DR1245-like"/>
    <property type="match status" value="1"/>
</dbReference>
<dbReference type="AlphaFoldDB" id="A0A1R0F9U6"/>
<sequence length="166" mass="18834">MRLAVGNLERDRHPVDLIEQVANGHDWSFERTAEDEITICVEGHWATYHIAFSWMENQEALHLACAFDMSVSQQRRKELLKLVLAINEKLLMGHFDFWEDSSSVIFRQALLLSGGLHPSNAQVENLLVNALDVCETHYSAFQMVAWSSLSAENALQFALFETKGNA</sequence>
<dbReference type="InterPro" id="IPR019660">
    <property type="entry name" value="Put_sensory_transdc_reg_YbjN"/>
</dbReference>
<proteinExistence type="predicted"/>
<comment type="caution">
    <text evidence="1">The sequence shown here is derived from an EMBL/GenBank/DDBJ whole genome shotgun (WGS) entry which is preliminary data.</text>
</comment>
<dbReference type="GeneID" id="92992143"/>
<organism evidence="1 2">
    <name type="scientific">Bartonella apis</name>
    <dbReference type="NCBI Taxonomy" id="1686310"/>
    <lineage>
        <taxon>Bacteria</taxon>
        <taxon>Pseudomonadati</taxon>
        <taxon>Pseudomonadota</taxon>
        <taxon>Alphaproteobacteria</taxon>
        <taxon>Hyphomicrobiales</taxon>
        <taxon>Bartonellaceae</taxon>
        <taxon>Bartonella</taxon>
    </lineage>
</organism>
<evidence type="ECO:0000313" key="2">
    <source>
        <dbReference type="Proteomes" id="UP000187344"/>
    </source>
</evidence>
<reference evidence="1 2" key="1">
    <citation type="submission" date="2016-12" db="EMBL/GenBank/DDBJ databases">
        <title>Comparative genomics of Bartonella apis.</title>
        <authorList>
            <person name="Engel P."/>
        </authorList>
    </citation>
    <scope>NUCLEOTIDE SEQUENCE [LARGE SCALE GENOMIC DNA]</scope>
    <source>
        <strain evidence="1 2">PEB0149</strain>
    </source>
</reference>
<keyword evidence="2" id="KW-1185">Reference proteome</keyword>
<dbReference type="Proteomes" id="UP000187344">
    <property type="component" value="Unassembled WGS sequence"/>
</dbReference>
<accession>A0A1R0F9U6</accession>
<evidence type="ECO:0008006" key="3">
    <source>
        <dbReference type="Google" id="ProtNLM"/>
    </source>
</evidence>
<dbReference type="EMBL" id="LXYT01000001">
    <property type="protein sequence ID" value="OLY43736.1"/>
    <property type="molecule type" value="Genomic_DNA"/>
</dbReference>
<dbReference type="RefSeq" id="WP_075869838.1">
    <property type="nucleotide sequence ID" value="NZ_CALYQA010000004.1"/>
</dbReference>
<name>A0A1R0F9U6_9HYPH</name>
<gene>
    <name evidence="1" type="ORF">PEB0149_011710</name>
</gene>
<dbReference type="OrthoDB" id="9792176at2"/>
<protein>
    <recommendedName>
        <fullName evidence="3">Sensory transduction regulator</fullName>
    </recommendedName>
</protein>
<evidence type="ECO:0000313" key="1">
    <source>
        <dbReference type="EMBL" id="OLY43736.1"/>
    </source>
</evidence>
<dbReference type="Pfam" id="PF10722">
    <property type="entry name" value="YbjN"/>
    <property type="match status" value="1"/>
</dbReference>